<feature type="compositionally biased region" description="Low complexity" evidence="2">
    <location>
        <begin position="904"/>
        <end position="920"/>
    </location>
</feature>
<feature type="coiled-coil region" evidence="1">
    <location>
        <begin position="270"/>
        <end position="297"/>
    </location>
</feature>
<dbReference type="EMBL" id="OA882052">
    <property type="protein sequence ID" value="CAD7272257.1"/>
    <property type="molecule type" value="Genomic_DNA"/>
</dbReference>
<proteinExistence type="predicted"/>
<feature type="region of interest" description="Disordered" evidence="2">
    <location>
        <begin position="889"/>
        <end position="925"/>
    </location>
</feature>
<sequence length="939" mass="105244">MCPACLSKLKTCEKGERLLVAQCGHLSKGQFKNSVKSLKHAQEASVPKPSEYTYKSATDQSTMKDISEDPGFQQQLSSVRPRIVPATDPWFWAPLSNQNTTQILFDRAMDSDGGHQSIHYHPSPRNPGYYIVPVINERTKGGQDTGDSEVKSAVWDTLYGSLRPPNPFKQSKDDEDAISEALRVSMTPIEDDTFSAAAGSSNRRHDSQFIVHRIHNMESRLQSAAYNEKSLAQQLSRDSTGEGPDALPYLESAEEEMDSWKAIWDQGPSAFELKERREEARRNIEKLEREFHHVTSRSAQAKMHSPKHTQPDSDKIQEAFDAEMPPIETDEFIPRSRRRAGRDIQPFTVNIDSITLEALDQDATPKDDLVEVQVALFSDKQTNSYNGFFIPEHMAMSQKVLLFGPSHQQCIQNTDIEPKVPYLSTCLSCPHGSDHQVMLLLAEEDHSPSWAKVKASGTYSSVTWPVDYIVETAQEFQSPEVQVPVTVTDVPLRILAGDERNRFCNDCHNPVNIPLELRSGNVIHTTEPFWPQQETPVRSDSSYYMHNYADQMNPRHATPAYMPDHLQNQHIVGYQNQNQVPAAAYLPRDASGNAWVQVLQRKDEILKQYQTHAHRDMVYERNGTTTEYSNAFQTLNQYTAQNTAPLNVSTDRSQLMDVPKPQVQESVHAVDDSKSDHDEVSSVSSSRKAKGNFLNAIRSKLNKIGIATKENSKGKVSGNSDFIVPKEVSYTPQSQEMDYQLYEEQGQVRSLELVHLNNSFNNQPAKHEFSSAETQKIGQAVHRYIPEYPGLSLPPNWANEQAEFYALRKPNQAIVGFDESHLAPKHLPFLGPQLLRPQFTNVPGLTFRAPGQQGILPSFLVSKLHHQALRNHLHQSSYCQSEEVESGSWTVTESGSDRTSVQESSELSGTDTGSTTGSISRLTGGHIIDAPLNSSKLAA</sequence>
<evidence type="ECO:0000256" key="1">
    <source>
        <dbReference type="SAM" id="Coils"/>
    </source>
</evidence>
<keyword evidence="1" id="KW-0175">Coiled coil</keyword>
<gene>
    <name evidence="3" type="ORF">NMOB1V02_LOCUS199</name>
</gene>
<feature type="compositionally biased region" description="Polar residues" evidence="2">
    <location>
        <begin position="889"/>
        <end position="903"/>
    </location>
</feature>
<protein>
    <submittedName>
        <fullName evidence="3">Uncharacterized protein</fullName>
    </submittedName>
</protein>
<evidence type="ECO:0000256" key="2">
    <source>
        <dbReference type="SAM" id="MobiDB-lite"/>
    </source>
</evidence>
<evidence type="ECO:0000313" key="3">
    <source>
        <dbReference type="EMBL" id="CAD7272257.1"/>
    </source>
</evidence>
<evidence type="ECO:0000313" key="4">
    <source>
        <dbReference type="Proteomes" id="UP000678499"/>
    </source>
</evidence>
<dbReference type="EMBL" id="CAJPEX010000015">
    <property type="protein sequence ID" value="CAG0912409.1"/>
    <property type="molecule type" value="Genomic_DNA"/>
</dbReference>
<reference evidence="3" key="1">
    <citation type="submission" date="2020-11" db="EMBL/GenBank/DDBJ databases">
        <authorList>
            <person name="Tran Van P."/>
        </authorList>
    </citation>
    <scope>NUCLEOTIDE SEQUENCE</scope>
</reference>
<feature type="region of interest" description="Disordered" evidence="2">
    <location>
        <begin position="226"/>
        <end position="247"/>
    </location>
</feature>
<dbReference type="AlphaFoldDB" id="A0A7R9G929"/>
<feature type="compositionally biased region" description="Basic and acidic residues" evidence="2">
    <location>
        <begin position="668"/>
        <end position="680"/>
    </location>
</feature>
<name>A0A7R9G929_9CRUS</name>
<feature type="compositionally biased region" description="Polar residues" evidence="2">
    <location>
        <begin position="226"/>
        <end position="238"/>
    </location>
</feature>
<organism evidence="3">
    <name type="scientific">Notodromas monacha</name>
    <dbReference type="NCBI Taxonomy" id="399045"/>
    <lineage>
        <taxon>Eukaryota</taxon>
        <taxon>Metazoa</taxon>
        <taxon>Ecdysozoa</taxon>
        <taxon>Arthropoda</taxon>
        <taxon>Crustacea</taxon>
        <taxon>Oligostraca</taxon>
        <taxon>Ostracoda</taxon>
        <taxon>Podocopa</taxon>
        <taxon>Podocopida</taxon>
        <taxon>Cypridocopina</taxon>
        <taxon>Cypridoidea</taxon>
        <taxon>Cyprididae</taxon>
        <taxon>Notodromas</taxon>
    </lineage>
</organism>
<keyword evidence="4" id="KW-1185">Reference proteome</keyword>
<feature type="region of interest" description="Disordered" evidence="2">
    <location>
        <begin position="661"/>
        <end position="687"/>
    </location>
</feature>
<dbReference type="Proteomes" id="UP000678499">
    <property type="component" value="Unassembled WGS sequence"/>
</dbReference>
<accession>A0A7R9G929</accession>